<organism evidence="1 2">
    <name type="scientific">Paludibacterium denitrificans</name>
    <dbReference type="NCBI Taxonomy" id="2675226"/>
    <lineage>
        <taxon>Bacteria</taxon>
        <taxon>Pseudomonadati</taxon>
        <taxon>Pseudomonadota</taxon>
        <taxon>Betaproteobacteria</taxon>
        <taxon>Neisseriales</taxon>
        <taxon>Chromobacteriaceae</taxon>
        <taxon>Paludibacterium</taxon>
    </lineage>
</organism>
<dbReference type="AlphaFoldDB" id="A0A844GF85"/>
<protein>
    <submittedName>
        <fullName evidence="1">Uncharacterized protein</fullName>
    </submittedName>
</protein>
<evidence type="ECO:0000313" key="1">
    <source>
        <dbReference type="EMBL" id="MTD33557.1"/>
    </source>
</evidence>
<dbReference type="EMBL" id="WLYX01000001">
    <property type="protein sequence ID" value="MTD33557.1"/>
    <property type="molecule type" value="Genomic_DNA"/>
</dbReference>
<reference evidence="1 2" key="1">
    <citation type="submission" date="2019-11" db="EMBL/GenBank/DDBJ databases">
        <title>Draft genome sequence of Paludibacterium sp. dN18-1.</title>
        <authorList>
            <person name="Im W.-T."/>
        </authorList>
    </citation>
    <scope>NUCLEOTIDE SEQUENCE [LARGE SCALE GENOMIC DNA]</scope>
    <source>
        <strain evidence="2">dN 18-1</strain>
    </source>
</reference>
<comment type="caution">
    <text evidence="1">The sequence shown here is derived from an EMBL/GenBank/DDBJ whole genome shotgun (WGS) entry which is preliminary data.</text>
</comment>
<keyword evidence="2" id="KW-1185">Reference proteome</keyword>
<name>A0A844GF85_9NEIS</name>
<sequence>MLLDYPFSEEDAKPEANRTTSLEWLVHNSGDVQVGGARLSALSSALSHHQTEIHPIDQACNSVREWGNNGAATGALLTALAITRSHALEAPVLLAQFGRKTPASALPGPPLEEMSS</sequence>
<dbReference type="Proteomes" id="UP000446658">
    <property type="component" value="Unassembled WGS sequence"/>
</dbReference>
<evidence type="ECO:0000313" key="2">
    <source>
        <dbReference type="Proteomes" id="UP000446658"/>
    </source>
</evidence>
<gene>
    <name evidence="1" type="ORF">GKE73_12440</name>
</gene>
<proteinExistence type="predicted"/>
<accession>A0A844GF85</accession>